<dbReference type="InterPro" id="IPR039453">
    <property type="entry name" value="OM14_C"/>
</dbReference>
<keyword evidence="2" id="KW-1133">Transmembrane helix</keyword>
<dbReference type="GeneID" id="26839228"/>
<keyword evidence="2" id="KW-0472">Membrane</keyword>
<proteinExistence type="predicted"/>
<feature type="compositionally biased region" description="Polar residues" evidence="1">
    <location>
        <begin position="26"/>
        <end position="35"/>
    </location>
</feature>
<feature type="region of interest" description="Disordered" evidence="1">
    <location>
        <begin position="1"/>
        <end position="46"/>
    </location>
</feature>
<gene>
    <name evidence="4" type="ORF">AC631_02219</name>
</gene>
<dbReference type="EMBL" id="LMYN01000037">
    <property type="protein sequence ID" value="KSA02006.1"/>
    <property type="molecule type" value="Genomic_DNA"/>
</dbReference>
<evidence type="ECO:0000256" key="2">
    <source>
        <dbReference type="SAM" id="Phobius"/>
    </source>
</evidence>
<sequence length="182" mass="19946">MSTYADAAASSGPIGAEKIPEPPKVKNTTNPNGNVETLEEDEFEEFKKKTHEAVDRGAKKVKEFSREANENGEAYLNKFIASVKTGINNVTKSVSDFTANFGDNSTQLLAQASEEFKNPVVITQALVGISGLVAGYLTYLERHRIHSDNKVVLATHGAIITGLIVADGYLFNRYYPQYKSKK</sequence>
<dbReference type="RefSeq" id="XP_015468108.1">
    <property type="nucleotide sequence ID" value="XM_015611049.1"/>
</dbReference>
<keyword evidence="2" id="KW-0812">Transmembrane</keyword>
<organism evidence="4 5">
    <name type="scientific">Debaryomyces fabryi</name>
    <dbReference type="NCBI Taxonomy" id="58627"/>
    <lineage>
        <taxon>Eukaryota</taxon>
        <taxon>Fungi</taxon>
        <taxon>Dikarya</taxon>
        <taxon>Ascomycota</taxon>
        <taxon>Saccharomycotina</taxon>
        <taxon>Pichiomycetes</taxon>
        <taxon>Debaryomycetaceae</taxon>
        <taxon>Debaryomyces</taxon>
    </lineage>
</organism>
<dbReference type="AlphaFoldDB" id="A0A0V1Q0P5"/>
<dbReference type="GO" id="GO:0005741">
    <property type="term" value="C:mitochondrial outer membrane"/>
    <property type="evidence" value="ECO:0007669"/>
    <property type="project" value="InterPro"/>
</dbReference>
<accession>A0A0V1Q0P5</accession>
<reference evidence="4 5" key="1">
    <citation type="submission" date="2015-11" db="EMBL/GenBank/DDBJ databases">
        <title>The genome of Debaryomyces fabryi.</title>
        <authorList>
            <person name="Tafer H."/>
            <person name="Lopandic K."/>
        </authorList>
    </citation>
    <scope>NUCLEOTIDE SEQUENCE [LARGE SCALE GENOMIC DNA]</scope>
    <source>
        <strain evidence="4 5">CBS 789</strain>
    </source>
</reference>
<name>A0A0V1Q0P5_9ASCO</name>
<keyword evidence="5" id="KW-1185">Reference proteome</keyword>
<evidence type="ECO:0000256" key="1">
    <source>
        <dbReference type="SAM" id="MobiDB-lite"/>
    </source>
</evidence>
<feature type="transmembrane region" description="Helical" evidence="2">
    <location>
        <begin position="121"/>
        <end position="139"/>
    </location>
</feature>
<dbReference type="Proteomes" id="UP000054251">
    <property type="component" value="Unassembled WGS sequence"/>
</dbReference>
<comment type="caution">
    <text evidence="4">The sequence shown here is derived from an EMBL/GenBank/DDBJ whole genome shotgun (WGS) entry which is preliminary data.</text>
</comment>
<feature type="domain" description="Mitochondrial outer membrane protein OM14 C-terminal" evidence="3">
    <location>
        <begin position="114"/>
        <end position="180"/>
    </location>
</feature>
<evidence type="ECO:0000313" key="5">
    <source>
        <dbReference type="Proteomes" id="UP000054251"/>
    </source>
</evidence>
<dbReference type="PANTHER" id="PTHR38402:SF1">
    <property type="entry name" value="MITOCHONDRIAL OUTER MEMBRANE PROTEIN OM14"/>
    <property type="match status" value="1"/>
</dbReference>
<evidence type="ECO:0000259" key="3">
    <source>
        <dbReference type="Pfam" id="PF17304"/>
    </source>
</evidence>
<dbReference type="Pfam" id="PF17304">
    <property type="entry name" value="OM14_C"/>
    <property type="match status" value="1"/>
</dbReference>
<protein>
    <recommendedName>
        <fullName evidence="3">Mitochondrial outer membrane protein OM14 C-terminal domain-containing protein</fullName>
    </recommendedName>
</protein>
<evidence type="ECO:0000313" key="4">
    <source>
        <dbReference type="EMBL" id="KSA02006.1"/>
    </source>
</evidence>
<dbReference type="GO" id="GO:1990593">
    <property type="term" value="F:nascent polypeptide-associated complex binding"/>
    <property type="evidence" value="ECO:0007669"/>
    <property type="project" value="InterPro"/>
</dbReference>
<feature type="transmembrane region" description="Helical" evidence="2">
    <location>
        <begin position="151"/>
        <end position="171"/>
    </location>
</feature>
<dbReference type="PANTHER" id="PTHR38402">
    <property type="entry name" value="MITOCHONDRIAL OUTER MEMBRANE PROTEIN OM14"/>
    <property type="match status" value="1"/>
</dbReference>
<dbReference type="OrthoDB" id="3980970at2759"/>
<dbReference type="InterPro" id="IPR039454">
    <property type="entry name" value="OM14"/>
</dbReference>
<dbReference type="GO" id="GO:0006626">
    <property type="term" value="P:protein targeting to mitochondrion"/>
    <property type="evidence" value="ECO:0007669"/>
    <property type="project" value="TreeGrafter"/>
</dbReference>